<feature type="signal peptide" evidence="1">
    <location>
        <begin position="1"/>
        <end position="23"/>
    </location>
</feature>
<sequence length="309" mass="34262">MKKIIYKSIFFLLLIGFAKQSEAQQDAMYTQYMFNTLAINPAYAGSRNVVSATALYRNQWTGYDGAPKTSTFSIDAPVNDKKIGLGLQIFNDRLGITNTTGLVLSSAYRIRMEKGTLSFGLQGSLNIRKADYTQVKLDPTGTSIDPAFQEFVKRTNFNIGSGIYYNSDKFYLGLSAPELLATLYGAQSSSGLSTQQIHLFLAAGFVASLSDDLKLKPSVLIKQVKGAPIEGDLNAVFWIKDILGIGGQYRTNADISGLLELQVTPQIRIGYSYDHSTTKLQSFNSGSHEIMLRYEFGFEKDKFISPRFF</sequence>
<evidence type="ECO:0000256" key="1">
    <source>
        <dbReference type="SAM" id="SignalP"/>
    </source>
</evidence>
<protein>
    <submittedName>
        <fullName evidence="2">Type IX secretion system membrane protein PorP/SprF</fullName>
    </submittedName>
</protein>
<proteinExistence type="predicted"/>
<dbReference type="InterPro" id="IPR019861">
    <property type="entry name" value="PorP/SprF_Bacteroidetes"/>
</dbReference>
<accession>A0ABS1BLF1</accession>
<dbReference type="RefSeq" id="WP_200586640.1">
    <property type="nucleotide sequence ID" value="NZ_JAEHFY010000016.1"/>
</dbReference>
<keyword evidence="3" id="KW-1185">Reference proteome</keyword>
<reference evidence="2 3" key="1">
    <citation type="submission" date="2020-12" db="EMBL/GenBank/DDBJ databases">
        <title>Bacterial novel species Pedobacter sp. SD-b isolated from soil.</title>
        <authorList>
            <person name="Jung H.-Y."/>
        </authorList>
    </citation>
    <scope>NUCLEOTIDE SEQUENCE [LARGE SCALE GENOMIC DNA]</scope>
    <source>
        <strain evidence="2 3">SD-b</strain>
    </source>
</reference>
<feature type="chain" id="PRO_5046033632" evidence="1">
    <location>
        <begin position="24"/>
        <end position="309"/>
    </location>
</feature>
<evidence type="ECO:0000313" key="3">
    <source>
        <dbReference type="Proteomes" id="UP000660024"/>
    </source>
</evidence>
<gene>
    <name evidence="2" type="ORF">I5M32_11945</name>
</gene>
<dbReference type="Pfam" id="PF11751">
    <property type="entry name" value="PorP_SprF"/>
    <property type="match status" value="1"/>
</dbReference>
<organism evidence="2 3">
    <name type="scientific">Pedobacter segetis</name>
    <dbReference type="NCBI Taxonomy" id="2793069"/>
    <lineage>
        <taxon>Bacteria</taxon>
        <taxon>Pseudomonadati</taxon>
        <taxon>Bacteroidota</taxon>
        <taxon>Sphingobacteriia</taxon>
        <taxon>Sphingobacteriales</taxon>
        <taxon>Sphingobacteriaceae</taxon>
        <taxon>Pedobacter</taxon>
    </lineage>
</organism>
<name>A0ABS1BLF1_9SPHI</name>
<comment type="caution">
    <text evidence="2">The sequence shown here is derived from an EMBL/GenBank/DDBJ whole genome shotgun (WGS) entry which is preliminary data.</text>
</comment>
<evidence type="ECO:0000313" key="2">
    <source>
        <dbReference type="EMBL" id="MBK0383671.1"/>
    </source>
</evidence>
<dbReference type="NCBIfam" id="TIGR03519">
    <property type="entry name" value="T9SS_PorP_fam"/>
    <property type="match status" value="1"/>
</dbReference>
<keyword evidence="1" id="KW-0732">Signal</keyword>
<dbReference type="EMBL" id="JAEHFY010000016">
    <property type="protein sequence ID" value="MBK0383671.1"/>
    <property type="molecule type" value="Genomic_DNA"/>
</dbReference>
<dbReference type="Proteomes" id="UP000660024">
    <property type="component" value="Unassembled WGS sequence"/>
</dbReference>